<dbReference type="Gene3D" id="3.30.200.20">
    <property type="entry name" value="Phosphorylase Kinase, domain 1"/>
    <property type="match status" value="1"/>
</dbReference>
<evidence type="ECO:0000313" key="3">
    <source>
        <dbReference type="Proteomes" id="UP000789405"/>
    </source>
</evidence>
<dbReference type="EMBL" id="CAJVPY010020481">
    <property type="protein sequence ID" value="CAG8775799.1"/>
    <property type="molecule type" value="Genomic_DNA"/>
</dbReference>
<sequence>MTNLESKPIGPGDYGSCPACNRQKTDKNWCSKCHPELLLNENPGWTSGYKDLDDFIKQTIRDARCSYGYLEWIPFENFKVIKEIGKGGFATAYLATRTNCLNVHFTWDVKKKKYFRENYKDYNIALKCFHNKKGIAEAILHEIKTHHGFMMRQENGFLHCYGISKNPKTNELIIVLDYAQEESDIYQEFKTADENITSEDDNKDEIEFMCKVAKIIS</sequence>
<reference evidence="2" key="1">
    <citation type="submission" date="2021-06" db="EMBL/GenBank/DDBJ databases">
        <authorList>
            <person name="Kallberg Y."/>
            <person name="Tangrot J."/>
            <person name="Rosling A."/>
        </authorList>
    </citation>
    <scope>NUCLEOTIDE SEQUENCE</scope>
    <source>
        <strain evidence="2">MA453B</strain>
    </source>
</reference>
<keyword evidence="3" id="KW-1185">Reference proteome</keyword>
<dbReference type="GO" id="GO:0005524">
    <property type="term" value="F:ATP binding"/>
    <property type="evidence" value="ECO:0007669"/>
    <property type="project" value="InterPro"/>
</dbReference>
<feature type="non-terminal residue" evidence="2">
    <location>
        <position position="217"/>
    </location>
</feature>
<gene>
    <name evidence="2" type="ORF">DERYTH_LOCUS19145</name>
</gene>
<dbReference type="OrthoDB" id="4062651at2759"/>
<dbReference type="PROSITE" id="PS50011">
    <property type="entry name" value="PROTEIN_KINASE_DOM"/>
    <property type="match status" value="1"/>
</dbReference>
<proteinExistence type="predicted"/>
<accession>A0A9N9JEM1</accession>
<protein>
    <submittedName>
        <fullName evidence="2">14845_t:CDS:1</fullName>
    </submittedName>
</protein>
<dbReference type="Proteomes" id="UP000789405">
    <property type="component" value="Unassembled WGS sequence"/>
</dbReference>
<dbReference type="GO" id="GO:0004672">
    <property type="term" value="F:protein kinase activity"/>
    <property type="evidence" value="ECO:0007669"/>
    <property type="project" value="InterPro"/>
</dbReference>
<comment type="caution">
    <text evidence="2">The sequence shown here is derived from an EMBL/GenBank/DDBJ whole genome shotgun (WGS) entry which is preliminary data.</text>
</comment>
<feature type="domain" description="Protein kinase" evidence="1">
    <location>
        <begin position="78"/>
        <end position="217"/>
    </location>
</feature>
<dbReference type="AlphaFoldDB" id="A0A9N9JEM1"/>
<dbReference type="SUPFAM" id="SSF56112">
    <property type="entry name" value="Protein kinase-like (PK-like)"/>
    <property type="match status" value="1"/>
</dbReference>
<dbReference type="InterPro" id="IPR000719">
    <property type="entry name" value="Prot_kinase_dom"/>
</dbReference>
<dbReference type="InterPro" id="IPR011009">
    <property type="entry name" value="Kinase-like_dom_sf"/>
</dbReference>
<organism evidence="2 3">
    <name type="scientific">Dentiscutata erythropus</name>
    <dbReference type="NCBI Taxonomy" id="1348616"/>
    <lineage>
        <taxon>Eukaryota</taxon>
        <taxon>Fungi</taxon>
        <taxon>Fungi incertae sedis</taxon>
        <taxon>Mucoromycota</taxon>
        <taxon>Glomeromycotina</taxon>
        <taxon>Glomeromycetes</taxon>
        <taxon>Diversisporales</taxon>
        <taxon>Gigasporaceae</taxon>
        <taxon>Dentiscutata</taxon>
    </lineage>
</organism>
<name>A0A9N9JEM1_9GLOM</name>
<evidence type="ECO:0000259" key="1">
    <source>
        <dbReference type="PROSITE" id="PS50011"/>
    </source>
</evidence>
<evidence type="ECO:0000313" key="2">
    <source>
        <dbReference type="EMBL" id="CAG8775799.1"/>
    </source>
</evidence>